<protein>
    <submittedName>
        <fullName evidence="1">Uncharacterized protein</fullName>
    </submittedName>
</protein>
<reference evidence="1 2" key="1">
    <citation type="submission" date="2024-06" db="EMBL/GenBank/DDBJ databases">
        <title>Genomic Encyclopedia of Type Strains, Phase IV (KMG-IV): sequencing the most valuable type-strain genomes for metagenomic binning, comparative biology and taxonomic classification.</title>
        <authorList>
            <person name="Goeker M."/>
        </authorList>
    </citation>
    <scope>NUCLEOTIDE SEQUENCE [LARGE SCALE GENOMIC DNA]</scope>
    <source>
        <strain evidence="1 2">DSM 17253</strain>
    </source>
</reference>
<gene>
    <name evidence="1" type="ORF">ABID47_004977</name>
</gene>
<dbReference type="EMBL" id="JBEPLV010000006">
    <property type="protein sequence ID" value="MET3548347.1"/>
    <property type="molecule type" value="Genomic_DNA"/>
</dbReference>
<evidence type="ECO:0000313" key="1">
    <source>
        <dbReference type="EMBL" id="MET3548347.1"/>
    </source>
</evidence>
<keyword evidence="2" id="KW-1185">Reference proteome</keyword>
<proteinExistence type="predicted"/>
<accession>A0ABV2F9B2</accession>
<comment type="caution">
    <text evidence="1">The sequence shown here is derived from an EMBL/GenBank/DDBJ whole genome shotgun (WGS) entry which is preliminary data.</text>
</comment>
<dbReference type="Proteomes" id="UP001549098">
    <property type="component" value="Unassembled WGS sequence"/>
</dbReference>
<dbReference type="RefSeq" id="WP_354500693.1">
    <property type="nucleotide sequence ID" value="NZ_JBEPLV010000006.1"/>
</dbReference>
<organism evidence="1 2">
    <name type="scientific">Paenibacillus favisporus</name>
    <dbReference type="NCBI Taxonomy" id="221028"/>
    <lineage>
        <taxon>Bacteria</taxon>
        <taxon>Bacillati</taxon>
        <taxon>Bacillota</taxon>
        <taxon>Bacilli</taxon>
        <taxon>Bacillales</taxon>
        <taxon>Paenibacillaceae</taxon>
        <taxon>Paenibacillus</taxon>
    </lineage>
</organism>
<evidence type="ECO:0000313" key="2">
    <source>
        <dbReference type="Proteomes" id="UP001549098"/>
    </source>
</evidence>
<name>A0ABV2F9B2_9BACL</name>
<sequence>MKTSRKLKIKIYGILSLAIIGGMLTSVSSVSAGSGASASASMWETSGYLEGGVTVFAGHDFVPGTIRAYYELYRDGTFLGSKQAESTNYYLDKSATALITSKTHSQSGLYTMTWAGRVGGYYWNGSDWTDAGEESFYLN</sequence>